<keyword evidence="13 15" id="KW-0472">Membrane</keyword>
<feature type="domain" description="Histidine kinase" evidence="16">
    <location>
        <begin position="214"/>
        <end position="436"/>
    </location>
</feature>
<evidence type="ECO:0000256" key="10">
    <source>
        <dbReference type="ARBA" id="ARBA00022840"/>
    </source>
</evidence>
<keyword evidence="19" id="KW-1185">Reference proteome</keyword>
<name>A0AAX2AB57_9BACT</name>
<evidence type="ECO:0000256" key="8">
    <source>
        <dbReference type="ARBA" id="ARBA00022741"/>
    </source>
</evidence>
<dbReference type="InterPro" id="IPR036097">
    <property type="entry name" value="HisK_dim/P_sf"/>
</dbReference>
<dbReference type="SUPFAM" id="SSF47384">
    <property type="entry name" value="Homodimeric domain of signal transducing histidine kinase"/>
    <property type="match status" value="1"/>
</dbReference>
<evidence type="ECO:0000256" key="15">
    <source>
        <dbReference type="SAM" id="Phobius"/>
    </source>
</evidence>
<dbReference type="SMART" id="SM00304">
    <property type="entry name" value="HAMP"/>
    <property type="match status" value="1"/>
</dbReference>
<keyword evidence="6" id="KW-0808">Transferase</keyword>
<accession>A0AAX2AB57</accession>
<protein>
    <recommendedName>
        <fullName evidence="3">histidine kinase</fullName>
        <ecNumber evidence="3">2.7.13.3</ecNumber>
    </recommendedName>
</protein>
<dbReference type="PROSITE" id="PS50885">
    <property type="entry name" value="HAMP"/>
    <property type="match status" value="1"/>
</dbReference>
<dbReference type="InterPro" id="IPR004358">
    <property type="entry name" value="Sig_transdc_His_kin-like_C"/>
</dbReference>
<dbReference type="Pfam" id="PF00672">
    <property type="entry name" value="HAMP"/>
    <property type="match status" value="1"/>
</dbReference>
<feature type="transmembrane region" description="Helical" evidence="15">
    <location>
        <begin position="82"/>
        <end position="100"/>
    </location>
</feature>
<comment type="subcellular location">
    <subcellularLocation>
        <location evidence="2">Cell membrane</location>
        <topology evidence="2">Multi-pass membrane protein</topology>
    </subcellularLocation>
</comment>
<dbReference type="InterPro" id="IPR003594">
    <property type="entry name" value="HATPase_dom"/>
</dbReference>
<dbReference type="InterPro" id="IPR050398">
    <property type="entry name" value="HssS/ArlS-like"/>
</dbReference>
<dbReference type="EC" id="2.7.13.3" evidence="3"/>
<evidence type="ECO:0000256" key="9">
    <source>
        <dbReference type="ARBA" id="ARBA00022777"/>
    </source>
</evidence>
<dbReference type="Gene3D" id="1.10.287.130">
    <property type="match status" value="1"/>
</dbReference>
<dbReference type="Gene3D" id="3.30.565.10">
    <property type="entry name" value="Histidine kinase-like ATPase, C-terminal domain"/>
    <property type="match status" value="1"/>
</dbReference>
<comment type="caution">
    <text evidence="18">The sequence shown here is derived from an EMBL/GenBank/DDBJ whole genome shotgun (WGS) entry which is preliminary data.</text>
</comment>
<dbReference type="Proteomes" id="UP000290092">
    <property type="component" value="Unassembled WGS sequence"/>
</dbReference>
<evidence type="ECO:0000256" key="11">
    <source>
        <dbReference type="ARBA" id="ARBA00022989"/>
    </source>
</evidence>
<feature type="coiled-coil region" evidence="14">
    <location>
        <begin position="146"/>
        <end position="187"/>
    </location>
</feature>
<keyword evidence="10" id="KW-0067">ATP-binding</keyword>
<dbReference type="RefSeq" id="WP_129085801.1">
    <property type="nucleotide sequence ID" value="NZ_NXID01000098.1"/>
</dbReference>
<dbReference type="SUPFAM" id="SSF55874">
    <property type="entry name" value="ATPase domain of HSP90 chaperone/DNA topoisomerase II/histidine kinase"/>
    <property type="match status" value="1"/>
</dbReference>
<comment type="catalytic activity">
    <reaction evidence="1">
        <text>ATP + protein L-histidine = ADP + protein N-phospho-L-histidine.</text>
        <dbReference type="EC" id="2.7.13.3"/>
    </reaction>
</comment>
<evidence type="ECO:0000256" key="14">
    <source>
        <dbReference type="SAM" id="Coils"/>
    </source>
</evidence>
<evidence type="ECO:0000256" key="7">
    <source>
        <dbReference type="ARBA" id="ARBA00022692"/>
    </source>
</evidence>
<dbReference type="InterPro" id="IPR005467">
    <property type="entry name" value="His_kinase_dom"/>
</dbReference>
<dbReference type="Gene3D" id="6.10.340.10">
    <property type="match status" value="1"/>
</dbReference>
<dbReference type="GO" id="GO:0005524">
    <property type="term" value="F:ATP binding"/>
    <property type="evidence" value="ECO:0007669"/>
    <property type="project" value="UniProtKB-KW"/>
</dbReference>
<keyword evidence="8" id="KW-0547">Nucleotide-binding</keyword>
<dbReference type="CDD" id="cd06225">
    <property type="entry name" value="HAMP"/>
    <property type="match status" value="1"/>
</dbReference>
<dbReference type="CDD" id="cd00082">
    <property type="entry name" value="HisKA"/>
    <property type="match status" value="1"/>
</dbReference>
<dbReference type="AlphaFoldDB" id="A0AAX2AB57"/>
<evidence type="ECO:0000256" key="13">
    <source>
        <dbReference type="ARBA" id="ARBA00023136"/>
    </source>
</evidence>
<feature type="non-terminal residue" evidence="18">
    <location>
        <position position="1"/>
    </location>
</feature>
<dbReference type="PANTHER" id="PTHR45528">
    <property type="entry name" value="SENSOR HISTIDINE KINASE CPXA"/>
    <property type="match status" value="1"/>
</dbReference>
<evidence type="ECO:0000256" key="2">
    <source>
        <dbReference type="ARBA" id="ARBA00004651"/>
    </source>
</evidence>
<evidence type="ECO:0000256" key="5">
    <source>
        <dbReference type="ARBA" id="ARBA00022553"/>
    </source>
</evidence>
<evidence type="ECO:0000259" key="16">
    <source>
        <dbReference type="PROSITE" id="PS50109"/>
    </source>
</evidence>
<keyword evidence="14" id="KW-0175">Coiled coil</keyword>
<feature type="domain" description="HAMP" evidence="17">
    <location>
        <begin position="102"/>
        <end position="154"/>
    </location>
</feature>
<gene>
    <name evidence="18" type="ORF">CP985_14760</name>
</gene>
<proteinExistence type="predicted"/>
<evidence type="ECO:0000256" key="1">
    <source>
        <dbReference type="ARBA" id="ARBA00000085"/>
    </source>
</evidence>
<dbReference type="PROSITE" id="PS50109">
    <property type="entry name" value="HIS_KIN"/>
    <property type="match status" value="1"/>
</dbReference>
<evidence type="ECO:0000256" key="6">
    <source>
        <dbReference type="ARBA" id="ARBA00022679"/>
    </source>
</evidence>
<evidence type="ECO:0000313" key="19">
    <source>
        <dbReference type="Proteomes" id="UP000290092"/>
    </source>
</evidence>
<dbReference type="PANTHER" id="PTHR45528:SF1">
    <property type="entry name" value="SENSOR HISTIDINE KINASE CPXA"/>
    <property type="match status" value="1"/>
</dbReference>
<evidence type="ECO:0000313" key="18">
    <source>
        <dbReference type="EMBL" id="RXK12042.1"/>
    </source>
</evidence>
<keyword evidence="7 15" id="KW-0812">Transmembrane</keyword>
<dbReference type="InterPro" id="IPR036890">
    <property type="entry name" value="HATPase_C_sf"/>
</dbReference>
<keyword evidence="11 15" id="KW-1133">Transmembrane helix</keyword>
<reference evidence="18 19" key="1">
    <citation type="submission" date="2017-09" db="EMBL/GenBank/DDBJ databases">
        <title>Genomics of the genus Arcobacter.</title>
        <authorList>
            <person name="Perez-Cataluna A."/>
            <person name="Figueras M.J."/>
            <person name="Salas-Masso N."/>
        </authorList>
    </citation>
    <scope>NUCLEOTIDE SEQUENCE [LARGE SCALE GENOMIC DNA]</scope>
    <source>
        <strain evidence="18 19">CECT 7386</strain>
    </source>
</reference>
<keyword evidence="9 18" id="KW-0418">Kinase</keyword>
<keyword evidence="5" id="KW-0597">Phosphoprotein</keyword>
<dbReference type="SUPFAM" id="SSF158472">
    <property type="entry name" value="HAMP domain-like"/>
    <property type="match status" value="1"/>
</dbReference>
<dbReference type="CDD" id="cd00075">
    <property type="entry name" value="HATPase"/>
    <property type="match status" value="1"/>
</dbReference>
<dbReference type="InterPro" id="IPR003661">
    <property type="entry name" value="HisK_dim/P_dom"/>
</dbReference>
<evidence type="ECO:0000256" key="4">
    <source>
        <dbReference type="ARBA" id="ARBA00022475"/>
    </source>
</evidence>
<evidence type="ECO:0000256" key="12">
    <source>
        <dbReference type="ARBA" id="ARBA00023012"/>
    </source>
</evidence>
<organism evidence="18 19">
    <name type="scientific">Malaciobacter mytili LMG 24559</name>
    <dbReference type="NCBI Taxonomy" id="1032238"/>
    <lineage>
        <taxon>Bacteria</taxon>
        <taxon>Pseudomonadati</taxon>
        <taxon>Campylobacterota</taxon>
        <taxon>Epsilonproteobacteria</taxon>
        <taxon>Campylobacterales</taxon>
        <taxon>Arcobacteraceae</taxon>
        <taxon>Malaciobacter</taxon>
    </lineage>
</organism>
<dbReference type="InterPro" id="IPR003660">
    <property type="entry name" value="HAMP_dom"/>
</dbReference>
<keyword evidence="4" id="KW-1003">Cell membrane</keyword>
<dbReference type="PRINTS" id="PR00344">
    <property type="entry name" value="BCTRLSENSOR"/>
</dbReference>
<evidence type="ECO:0000259" key="17">
    <source>
        <dbReference type="PROSITE" id="PS50885"/>
    </source>
</evidence>
<dbReference type="GO" id="GO:0000155">
    <property type="term" value="F:phosphorelay sensor kinase activity"/>
    <property type="evidence" value="ECO:0007669"/>
    <property type="project" value="InterPro"/>
</dbReference>
<dbReference type="EMBL" id="NXID01000098">
    <property type="protein sequence ID" value="RXK12042.1"/>
    <property type="molecule type" value="Genomic_DNA"/>
</dbReference>
<dbReference type="SMART" id="SM00387">
    <property type="entry name" value="HATPase_c"/>
    <property type="match status" value="1"/>
</dbReference>
<keyword evidence="12" id="KW-0902">Two-component regulatory system</keyword>
<dbReference type="GO" id="GO:0005886">
    <property type="term" value="C:plasma membrane"/>
    <property type="evidence" value="ECO:0007669"/>
    <property type="project" value="UniProtKB-SubCell"/>
</dbReference>
<evidence type="ECO:0000256" key="3">
    <source>
        <dbReference type="ARBA" id="ARBA00012438"/>
    </source>
</evidence>
<dbReference type="Pfam" id="PF02518">
    <property type="entry name" value="HATPase_c"/>
    <property type="match status" value="1"/>
</dbReference>
<sequence length="437" mass="50144">SKVWKLTTAAAIPYYTGKYANSKRGFGFVTIGANVDEFHAAADNTKRNVTKILNVQTEHMKEIVDENDFEIKSFIKALINELTIVTFIMVVLVIAIAVWMSNYITAKIEKLLIGTQKFANNELDYRIEVHSNDEIGRLEKSFNNMASKIKNLIVKQNELNEHLEEKVEEKTKELKLINEHLEEKVKEEVSKNRQKDMQLVQQSKMASIGEMISMIIHQWKQPLNAISMINSGIELRLKLNQNVNEDLQKDNEGIKKQIELMSTTMEDFRDFFKNKQKAVYPVDKAINKTINLINDIFKSLGVFIKYEAHDKSLQTLGYENELIQVLINILNNARDIIKEKNCKVKIIDLTLQEIDDNIIITIKDYAGGIPVEIISKIFEPYFTTKAEDKGTGLGLYMCKSILEKVDATIEVKNSLTIYENIEYKGASFKITLKKYKG</sequence>